<name>A0A3G2UQ51_SPHYA</name>
<reference evidence="1 2" key="1">
    <citation type="submission" date="2018-10" db="EMBL/GenBank/DDBJ databases">
        <title>Characterization and genome analysis of a novel bacterium Sphingobium yanoikuyae SJTF8 capable of degrading PAHs.</title>
        <authorList>
            <person name="Yin C."/>
            <person name="Xiong W."/>
            <person name="Liang R."/>
        </authorList>
    </citation>
    <scope>NUCLEOTIDE SEQUENCE [LARGE SCALE GENOMIC DNA]</scope>
    <source>
        <strain evidence="1 2">SJTF8</strain>
    </source>
</reference>
<sequence length="310" mass="33280">MILIARGAISSEALVGTWFSLPQLILARLAQVAILFGAVVLPGLCGGMAQGATGSEFEVAGLHLGLGADEAAKILQAAGYDVERHTKTINWLETATLPIWLTASRTDASAHSIEYVKVWLSYPPSEPVVLGVYRGISFDDRAGPLANGYFDAARDAAGFEIYRRLYTGGRPAEQFIHWRADGKRVSGFGKLLSNLPSSRPTLDPCVENYHVVPEVLLGADASDRLRRADFATSTVGWGNPSGFFVPRSACGITFESRVIQDGAGLARKVGLLLLDQSTMVANTMEYRDWLRDGSAVDAKARRAGAPDAVL</sequence>
<evidence type="ECO:0000313" key="2">
    <source>
        <dbReference type="Proteomes" id="UP000280708"/>
    </source>
</evidence>
<proteinExistence type="predicted"/>
<evidence type="ECO:0000313" key="1">
    <source>
        <dbReference type="EMBL" id="AYO77153.1"/>
    </source>
</evidence>
<accession>A0A3G2UQ51</accession>
<dbReference type="EMBL" id="CP033230">
    <property type="protein sequence ID" value="AYO77153.1"/>
    <property type="molecule type" value="Genomic_DNA"/>
</dbReference>
<gene>
    <name evidence="1" type="ORF">EBF16_09655</name>
</gene>
<dbReference type="Proteomes" id="UP000280708">
    <property type="component" value="Chromosome"/>
</dbReference>
<dbReference type="AlphaFoldDB" id="A0A3G2UQ51"/>
<protein>
    <submittedName>
        <fullName evidence="1">Uncharacterized protein</fullName>
    </submittedName>
</protein>
<organism evidence="1 2">
    <name type="scientific">Sphingobium yanoikuyae</name>
    <name type="common">Sphingomonas yanoikuyae</name>
    <dbReference type="NCBI Taxonomy" id="13690"/>
    <lineage>
        <taxon>Bacteria</taxon>
        <taxon>Pseudomonadati</taxon>
        <taxon>Pseudomonadota</taxon>
        <taxon>Alphaproteobacteria</taxon>
        <taxon>Sphingomonadales</taxon>
        <taxon>Sphingomonadaceae</taxon>
        <taxon>Sphingobium</taxon>
    </lineage>
</organism>